<evidence type="ECO:0000259" key="10">
    <source>
        <dbReference type="SMART" id="SM00841"/>
    </source>
</evidence>
<comment type="caution">
    <text evidence="12">The sequence shown here is derived from an EMBL/GenBank/DDBJ whole genome shotgun (WGS) entry which is preliminary data.</text>
</comment>
<keyword evidence="13" id="KW-1185">Reference proteome</keyword>
<reference evidence="12 13" key="1">
    <citation type="submission" date="2019-02" db="EMBL/GenBank/DDBJ databases">
        <title>Arundinibacter roseus gen. nov., sp. nov., a new member of the family Cytophagaceae.</title>
        <authorList>
            <person name="Szuroczki S."/>
            <person name="Khayer B."/>
            <person name="Sproer C."/>
            <person name="Toumi M."/>
            <person name="Szabo A."/>
            <person name="Felfoldi T."/>
            <person name="Schumann P."/>
            <person name="Toth E."/>
        </authorList>
    </citation>
    <scope>NUCLEOTIDE SEQUENCE [LARGE SCALE GENOMIC DNA]</scope>
    <source>
        <strain evidence="12 13">DMA-k-7a</strain>
    </source>
</reference>
<proteinExistence type="inferred from homology"/>
<dbReference type="SUPFAM" id="SSF50249">
    <property type="entry name" value="Nucleic acid-binding proteins"/>
    <property type="match status" value="2"/>
</dbReference>
<dbReference type="SMART" id="SM00841">
    <property type="entry name" value="Elong-fact-P_C"/>
    <property type="match status" value="1"/>
</dbReference>
<organism evidence="12 13">
    <name type="scientific">Arundinibacter roseus</name>
    <dbReference type="NCBI Taxonomy" id="2070510"/>
    <lineage>
        <taxon>Bacteria</taxon>
        <taxon>Pseudomonadati</taxon>
        <taxon>Bacteroidota</taxon>
        <taxon>Cytophagia</taxon>
        <taxon>Cytophagales</taxon>
        <taxon>Spirosomataceae</taxon>
        <taxon>Arundinibacter</taxon>
    </lineage>
</organism>
<dbReference type="Gene3D" id="2.40.50.140">
    <property type="entry name" value="Nucleic acid-binding proteins"/>
    <property type="match status" value="2"/>
</dbReference>
<dbReference type="RefSeq" id="WP_132119392.1">
    <property type="nucleotide sequence ID" value="NZ_SMJU01000009.1"/>
</dbReference>
<dbReference type="InterPro" id="IPR020599">
    <property type="entry name" value="Transl_elong_fac_P/YeiP"/>
</dbReference>
<dbReference type="HAMAP" id="MF_00141">
    <property type="entry name" value="EF_P"/>
    <property type="match status" value="1"/>
</dbReference>
<dbReference type="FunFam" id="2.30.30.30:FF:000003">
    <property type="entry name" value="Elongation factor P"/>
    <property type="match status" value="1"/>
</dbReference>
<sequence length="188" mass="21280">MASTADIRNGLVIEYNNDLFQIIEFQHVKPGKGNAFVRTKMRSLTSGKVLDNTFNSGASITPVRVERQKFQFLYQDEVGYNFMNVENFEQILLEEKLLTGKDLMKEGQEVEILINTETEAPLTCELPAFVELTVTYSEPGIKGDTANSPKKAVKVETGATIMVPLFIEQDDVLRIDTRTYDYVERVKS</sequence>
<comment type="similarity">
    <text evidence="3 7 9">Belongs to the elongation factor P family.</text>
</comment>
<dbReference type="NCBIfam" id="NF001810">
    <property type="entry name" value="PRK00529.1"/>
    <property type="match status" value="1"/>
</dbReference>
<dbReference type="InterPro" id="IPR014722">
    <property type="entry name" value="Rib_uL2_dom2"/>
</dbReference>
<evidence type="ECO:0000256" key="6">
    <source>
        <dbReference type="ARBA" id="ARBA00022917"/>
    </source>
</evidence>
<dbReference type="PROSITE" id="PS01275">
    <property type="entry name" value="EFP"/>
    <property type="match status" value="1"/>
</dbReference>
<dbReference type="InterPro" id="IPR011768">
    <property type="entry name" value="Transl_elongation_fac_P"/>
</dbReference>
<evidence type="ECO:0000256" key="9">
    <source>
        <dbReference type="RuleBase" id="RU004389"/>
    </source>
</evidence>
<dbReference type="OrthoDB" id="9801844at2"/>
<dbReference type="InterPro" id="IPR015365">
    <property type="entry name" value="Elong-fact-P_C"/>
</dbReference>
<accession>A0A4R4K7X4</accession>
<evidence type="ECO:0000256" key="7">
    <source>
        <dbReference type="HAMAP-Rule" id="MF_00141"/>
    </source>
</evidence>
<evidence type="ECO:0000313" key="12">
    <source>
        <dbReference type="EMBL" id="TDB63764.1"/>
    </source>
</evidence>
<dbReference type="Pfam" id="PF01132">
    <property type="entry name" value="EFP"/>
    <property type="match status" value="1"/>
</dbReference>
<comment type="subcellular location">
    <subcellularLocation>
        <location evidence="1 7">Cytoplasm</location>
    </subcellularLocation>
</comment>
<dbReference type="InterPro" id="IPR008991">
    <property type="entry name" value="Translation_prot_SH3-like_sf"/>
</dbReference>
<dbReference type="InterPro" id="IPR013185">
    <property type="entry name" value="Transl_elong_KOW-like"/>
</dbReference>
<keyword evidence="4 7" id="KW-0963">Cytoplasm</keyword>
<dbReference type="GO" id="GO:0005829">
    <property type="term" value="C:cytosol"/>
    <property type="evidence" value="ECO:0007669"/>
    <property type="project" value="UniProtKB-ARBA"/>
</dbReference>
<dbReference type="GO" id="GO:0003746">
    <property type="term" value="F:translation elongation factor activity"/>
    <property type="evidence" value="ECO:0007669"/>
    <property type="project" value="UniProtKB-UniRule"/>
</dbReference>
<dbReference type="UniPathway" id="UPA00345"/>
<dbReference type="Pfam" id="PF09285">
    <property type="entry name" value="Elong-fact-P_C"/>
    <property type="match status" value="1"/>
</dbReference>
<evidence type="ECO:0000259" key="11">
    <source>
        <dbReference type="SMART" id="SM01185"/>
    </source>
</evidence>
<comment type="pathway">
    <text evidence="2 7">Protein biosynthesis; polypeptide chain elongation.</text>
</comment>
<dbReference type="GO" id="GO:0043043">
    <property type="term" value="P:peptide biosynthetic process"/>
    <property type="evidence" value="ECO:0007669"/>
    <property type="project" value="InterPro"/>
</dbReference>
<dbReference type="PIRSF" id="PIRSF005901">
    <property type="entry name" value="EF-P"/>
    <property type="match status" value="1"/>
</dbReference>
<evidence type="ECO:0000256" key="3">
    <source>
        <dbReference type="ARBA" id="ARBA00009479"/>
    </source>
</evidence>
<dbReference type="InterPro" id="IPR013852">
    <property type="entry name" value="Transl_elong_P/YeiP_CS"/>
</dbReference>
<gene>
    <name evidence="7 12" type="primary">efp</name>
    <name evidence="12" type="ORF">EZE20_15850</name>
</gene>
<dbReference type="FunFam" id="2.40.50.140:FF:000004">
    <property type="entry name" value="Elongation factor P"/>
    <property type="match status" value="1"/>
</dbReference>
<dbReference type="InterPro" id="IPR001059">
    <property type="entry name" value="Transl_elong_P/YeiP_cen"/>
</dbReference>
<evidence type="ECO:0000256" key="4">
    <source>
        <dbReference type="ARBA" id="ARBA00022490"/>
    </source>
</evidence>
<dbReference type="CDD" id="cd05794">
    <property type="entry name" value="S1_EF-P_repeat_2"/>
    <property type="match status" value="1"/>
</dbReference>
<evidence type="ECO:0000256" key="8">
    <source>
        <dbReference type="NCBIfam" id="TIGR00038"/>
    </source>
</evidence>
<dbReference type="NCBIfam" id="TIGR00038">
    <property type="entry name" value="efp"/>
    <property type="match status" value="1"/>
</dbReference>
<evidence type="ECO:0000256" key="2">
    <source>
        <dbReference type="ARBA" id="ARBA00004815"/>
    </source>
</evidence>
<evidence type="ECO:0000313" key="13">
    <source>
        <dbReference type="Proteomes" id="UP000295706"/>
    </source>
</evidence>
<dbReference type="Pfam" id="PF08207">
    <property type="entry name" value="EFP_N"/>
    <property type="match status" value="1"/>
</dbReference>
<dbReference type="AlphaFoldDB" id="A0A4R4K7X4"/>
<keyword evidence="5 7" id="KW-0251">Elongation factor</keyword>
<protein>
    <recommendedName>
        <fullName evidence="7 8">Elongation factor P</fullName>
        <shortName evidence="7">EF-P</shortName>
    </recommendedName>
</protein>
<feature type="domain" description="Translation elongation factor P/YeiP central" evidence="11">
    <location>
        <begin position="67"/>
        <end position="122"/>
    </location>
</feature>
<dbReference type="EMBL" id="SMJU01000009">
    <property type="protein sequence ID" value="TDB63764.1"/>
    <property type="molecule type" value="Genomic_DNA"/>
</dbReference>
<evidence type="ECO:0000256" key="1">
    <source>
        <dbReference type="ARBA" id="ARBA00004496"/>
    </source>
</evidence>
<feature type="domain" description="Elongation factor P C-terminal" evidence="10">
    <location>
        <begin position="130"/>
        <end position="185"/>
    </location>
</feature>
<dbReference type="PANTHER" id="PTHR30053">
    <property type="entry name" value="ELONGATION FACTOR P"/>
    <property type="match status" value="1"/>
</dbReference>
<dbReference type="PANTHER" id="PTHR30053:SF12">
    <property type="entry name" value="ELONGATION FACTOR P (EF-P) FAMILY PROTEIN"/>
    <property type="match status" value="1"/>
</dbReference>
<name>A0A4R4K7X4_9BACT</name>
<keyword evidence="6 7" id="KW-0648">Protein biosynthesis</keyword>
<dbReference type="Proteomes" id="UP000295706">
    <property type="component" value="Unassembled WGS sequence"/>
</dbReference>
<dbReference type="Gene3D" id="2.30.30.30">
    <property type="match status" value="1"/>
</dbReference>
<dbReference type="SMART" id="SM01185">
    <property type="entry name" value="EFP"/>
    <property type="match status" value="1"/>
</dbReference>
<evidence type="ECO:0000256" key="5">
    <source>
        <dbReference type="ARBA" id="ARBA00022768"/>
    </source>
</evidence>
<dbReference type="SUPFAM" id="SSF50104">
    <property type="entry name" value="Translation proteins SH3-like domain"/>
    <property type="match status" value="1"/>
</dbReference>
<dbReference type="InterPro" id="IPR012340">
    <property type="entry name" value="NA-bd_OB-fold"/>
</dbReference>
<comment type="function">
    <text evidence="7">Involved in peptide bond synthesis. Stimulates efficient translation and peptide-bond synthesis on native or reconstituted 70S ribosomes in vitro. Probably functions indirectly by altering the affinity of the ribosome for aminoacyl-tRNA, thus increasing their reactivity as acceptors for peptidyl transferase.</text>
</comment>